<keyword evidence="3" id="KW-1185">Reference proteome</keyword>
<evidence type="ECO:0000313" key="2">
    <source>
        <dbReference type="EMBL" id="SFN91292.1"/>
    </source>
</evidence>
<keyword evidence="2" id="KW-0808">Transferase</keyword>
<dbReference type="GO" id="GO:0016779">
    <property type="term" value="F:nucleotidyltransferase activity"/>
    <property type="evidence" value="ECO:0007669"/>
    <property type="project" value="UniProtKB-ARBA"/>
</dbReference>
<feature type="domain" description="MobA-like NTP transferase" evidence="1">
    <location>
        <begin position="12"/>
        <end position="165"/>
    </location>
</feature>
<dbReference type="InterPro" id="IPR029044">
    <property type="entry name" value="Nucleotide-diphossugar_trans"/>
</dbReference>
<dbReference type="InterPro" id="IPR025877">
    <property type="entry name" value="MobA-like_NTP_Trfase"/>
</dbReference>
<dbReference type="STRING" id="1527.SAMN04489757_10468"/>
<accession>A0A1I5CWF4</accession>
<dbReference type="AlphaFoldDB" id="A0A1I5CWF4"/>
<evidence type="ECO:0000259" key="1">
    <source>
        <dbReference type="Pfam" id="PF12804"/>
    </source>
</evidence>
<dbReference type="Pfam" id="PF12804">
    <property type="entry name" value="NTP_transf_3"/>
    <property type="match status" value="1"/>
</dbReference>
<sequence length="177" mass="20015">MKTVGLIVESEPLLFYKNATVIENFIHILKKAEVNLIVVVLGSHKKQIESLFNNKKVITIYNPGTTGSDLMSNVREGLRKILYIQNGEQKDELPYEALFILPGDRSTVTPSVLVKEQLLMKYCDAKILFPTLQGKKKYPPLIRFNILQDICDYNGGDGLEGALAQFEEETVYMEVCD</sequence>
<organism evidence="2 3">
    <name type="scientific">Anaerocolumna aminovalerica</name>
    <dbReference type="NCBI Taxonomy" id="1527"/>
    <lineage>
        <taxon>Bacteria</taxon>
        <taxon>Bacillati</taxon>
        <taxon>Bacillota</taxon>
        <taxon>Clostridia</taxon>
        <taxon>Lachnospirales</taxon>
        <taxon>Lachnospiraceae</taxon>
        <taxon>Anaerocolumna</taxon>
    </lineage>
</organism>
<dbReference type="Gene3D" id="3.90.550.10">
    <property type="entry name" value="Spore Coat Polysaccharide Biosynthesis Protein SpsA, Chain A"/>
    <property type="match status" value="1"/>
</dbReference>
<dbReference type="Proteomes" id="UP000198806">
    <property type="component" value="Unassembled WGS sequence"/>
</dbReference>
<dbReference type="OrthoDB" id="285216at2"/>
<proteinExistence type="predicted"/>
<dbReference type="EMBL" id="FOWD01000004">
    <property type="protein sequence ID" value="SFN91292.1"/>
    <property type="molecule type" value="Genomic_DNA"/>
</dbReference>
<dbReference type="SUPFAM" id="SSF53448">
    <property type="entry name" value="Nucleotide-diphospho-sugar transferases"/>
    <property type="match status" value="1"/>
</dbReference>
<name>A0A1I5CWF4_9FIRM</name>
<dbReference type="RefSeq" id="WP_091684405.1">
    <property type="nucleotide sequence ID" value="NZ_BAABFM010000079.1"/>
</dbReference>
<evidence type="ECO:0000313" key="3">
    <source>
        <dbReference type="Proteomes" id="UP000198806"/>
    </source>
</evidence>
<gene>
    <name evidence="2" type="ORF">SAMN04489757_10468</name>
</gene>
<protein>
    <submittedName>
        <fullName evidence="2">MobA-like NTP transferase domain-containing protein</fullName>
    </submittedName>
</protein>
<reference evidence="2 3" key="1">
    <citation type="submission" date="2016-10" db="EMBL/GenBank/DDBJ databases">
        <authorList>
            <person name="de Groot N.N."/>
        </authorList>
    </citation>
    <scope>NUCLEOTIDE SEQUENCE [LARGE SCALE GENOMIC DNA]</scope>
    <source>
        <strain evidence="2 3">DSM 1283</strain>
    </source>
</reference>